<dbReference type="Proteomes" id="UP001548189">
    <property type="component" value="Unassembled WGS sequence"/>
</dbReference>
<dbReference type="PANTHER" id="PTHR33164:SF43">
    <property type="entry name" value="HTH-TYPE TRANSCRIPTIONAL REPRESSOR YETL"/>
    <property type="match status" value="1"/>
</dbReference>
<dbReference type="InterPro" id="IPR016181">
    <property type="entry name" value="Acyl_CoA_acyltransferase"/>
</dbReference>
<dbReference type="InterPro" id="IPR036388">
    <property type="entry name" value="WH-like_DNA-bd_sf"/>
</dbReference>
<evidence type="ECO:0000313" key="5">
    <source>
        <dbReference type="Proteomes" id="UP001548189"/>
    </source>
</evidence>
<gene>
    <name evidence="4" type="ORF">ABVT43_06000</name>
</gene>
<dbReference type="Pfam" id="PF12802">
    <property type="entry name" value="MarR_2"/>
    <property type="match status" value="1"/>
</dbReference>
<proteinExistence type="predicted"/>
<dbReference type="Gene3D" id="1.10.10.10">
    <property type="entry name" value="Winged helix-like DNA-binding domain superfamily/Winged helix DNA-binding domain"/>
    <property type="match status" value="1"/>
</dbReference>
<feature type="coiled-coil region" evidence="1">
    <location>
        <begin position="156"/>
        <end position="185"/>
    </location>
</feature>
<organism evidence="4 5">
    <name type="scientific">Aliikangiella maris</name>
    <dbReference type="NCBI Taxonomy" id="3162458"/>
    <lineage>
        <taxon>Bacteria</taxon>
        <taxon>Pseudomonadati</taxon>
        <taxon>Pseudomonadota</taxon>
        <taxon>Gammaproteobacteria</taxon>
        <taxon>Oceanospirillales</taxon>
        <taxon>Pleioneaceae</taxon>
        <taxon>Aliikangiella</taxon>
    </lineage>
</organism>
<feature type="domain" description="N-acetyltransferase" evidence="3">
    <location>
        <begin position="184"/>
        <end position="336"/>
    </location>
</feature>
<dbReference type="CDD" id="cd04301">
    <property type="entry name" value="NAT_SF"/>
    <property type="match status" value="1"/>
</dbReference>
<dbReference type="Pfam" id="PF00583">
    <property type="entry name" value="Acetyltransf_1"/>
    <property type="match status" value="1"/>
</dbReference>
<dbReference type="PANTHER" id="PTHR33164">
    <property type="entry name" value="TRANSCRIPTIONAL REGULATOR, MARR FAMILY"/>
    <property type="match status" value="1"/>
</dbReference>
<evidence type="ECO:0000313" key="4">
    <source>
        <dbReference type="EMBL" id="MET1254673.1"/>
    </source>
</evidence>
<dbReference type="InterPro" id="IPR000182">
    <property type="entry name" value="GNAT_dom"/>
</dbReference>
<dbReference type="Gene3D" id="3.40.630.30">
    <property type="match status" value="1"/>
</dbReference>
<dbReference type="SUPFAM" id="SSF46785">
    <property type="entry name" value="Winged helix' DNA-binding domain"/>
    <property type="match status" value="1"/>
</dbReference>
<dbReference type="InterPro" id="IPR039422">
    <property type="entry name" value="MarR/SlyA-like"/>
</dbReference>
<name>A0ABV2BRW4_9GAMM</name>
<evidence type="ECO:0000256" key="1">
    <source>
        <dbReference type="SAM" id="Coils"/>
    </source>
</evidence>
<reference evidence="4 5" key="1">
    <citation type="submission" date="2024-06" db="EMBL/GenBank/DDBJ databases">
        <authorList>
            <person name="Li F."/>
        </authorList>
    </citation>
    <scope>NUCLEOTIDE SEQUENCE [LARGE SCALE GENOMIC DNA]</scope>
    <source>
        <strain evidence="4 5">GXAS 311</strain>
    </source>
</reference>
<dbReference type="PROSITE" id="PS50995">
    <property type="entry name" value="HTH_MARR_2"/>
    <property type="match status" value="1"/>
</dbReference>
<dbReference type="PROSITE" id="PS51186">
    <property type="entry name" value="GNAT"/>
    <property type="match status" value="1"/>
</dbReference>
<evidence type="ECO:0000259" key="2">
    <source>
        <dbReference type="PROSITE" id="PS50995"/>
    </source>
</evidence>
<comment type="caution">
    <text evidence="4">The sequence shown here is derived from an EMBL/GenBank/DDBJ whole genome shotgun (WGS) entry which is preliminary data.</text>
</comment>
<dbReference type="EMBL" id="JBEVCJ010000005">
    <property type="protein sequence ID" value="MET1254673.1"/>
    <property type="molecule type" value="Genomic_DNA"/>
</dbReference>
<sequence length="336" mass="38648">MQSLEKMGYMALGSRFRRISELLYRQCDELYLSRGIPLQSRCFPLLQLLLPNEYQQNTQSLNELTENIGIESALSISELADALGLTHSAISQLSRKLEQQGWIQHTIDEADERRRLLFLSVKGLAVVKTLLPLWLWIEQAIIDIFKETRFGLLANIEQLEHALQEQSIKRRVANLERKKLQQEIQILAYDAQYDNAFYALNKAWLEKYFYLEEHDKEVLGCPQKYIIDAGGQIFFAQYQGDIIGTVALIPANGDQLELSKMAVDECYQGLGVGKILAKAAIDYYQQSTCQLLYLESNRKLVPAINLYHQLGFCEQPHPSAESIYQRADIYMVYQPK</sequence>
<dbReference type="PRINTS" id="PR00598">
    <property type="entry name" value="HTHMARR"/>
</dbReference>
<dbReference type="RefSeq" id="WP_353874253.1">
    <property type="nucleotide sequence ID" value="NZ_JBEVCJ010000005.1"/>
</dbReference>
<dbReference type="InterPro" id="IPR036390">
    <property type="entry name" value="WH_DNA-bd_sf"/>
</dbReference>
<keyword evidence="5" id="KW-1185">Reference proteome</keyword>
<feature type="domain" description="HTH marR-type" evidence="2">
    <location>
        <begin position="9"/>
        <end position="168"/>
    </location>
</feature>
<dbReference type="SMART" id="SM00347">
    <property type="entry name" value="HTH_MARR"/>
    <property type="match status" value="1"/>
</dbReference>
<evidence type="ECO:0000259" key="3">
    <source>
        <dbReference type="PROSITE" id="PS51186"/>
    </source>
</evidence>
<dbReference type="InterPro" id="IPR000835">
    <property type="entry name" value="HTH_MarR-typ"/>
</dbReference>
<dbReference type="SUPFAM" id="SSF55729">
    <property type="entry name" value="Acyl-CoA N-acyltransferases (Nat)"/>
    <property type="match status" value="1"/>
</dbReference>
<protein>
    <submittedName>
        <fullName evidence="4">Bifunctional helix-turn-helix transcriptional regulator/GNAT family N-acetyltransferase</fullName>
    </submittedName>
</protein>
<keyword evidence="1" id="KW-0175">Coiled coil</keyword>
<accession>A0ABV2BRW4</accession>